<comment type="caution">
    <text evidence="3">The sequence shown here is derived from an EMBL/GenBank/DDBJ whole genome shotgun (WGS) entry which is preliminary data.</text>
</comment>
<sequence>MIATTDFRNGMALLAGAVNVITTDGPAGPAGFTASAVCSVTDQPPTLLVCMNRSSFAHRFFVENRVLCVNVLASTQEALSGLFANREVTMAERFARAPWTALHTGAPALDGVLVNFDAEIVQVHEVGTHSIFYAELRALRLGEQGGAGLAYFNRGYHHLGAAA</sequence>
<evidence type="ECO:0000259" key="2">
    <source>
        <dbReference type="SMART" id="SM00903"/>
    </source>
</evidence>
<dbReference type="SMART" id="SM00903">
    <property type="entry name" value="Flavin_Reduct"/>
    <property type="match status" value="1"/>
</dbReference>
<dbReference type="RefSeq" id="WP_320423132.1">
    <property type="nucleotide sequence ID" value="NZ_JAXCLA010000003.1"/>
</dbReference>
<dbReference type="InterPro" id="IPR012349">
    <property type="entry name" value="Split_barrel_FMN-bd"/>
</dbReference>
<keyword evidence="1" id="KW-0560">Oxidoreductase</keyword>
<dbReference type="EMBL" id="JAXCLA010000003">
    <property type="protein sequence ID" value="MDY0745247.1"/>
    <property type="molecule type" value="Genomic_DNA"/>
</dbReference>
<accession>A0ABU5DG40</accession>
<protein>
    <submittedName>
        <fullName evidence="3">Flavin reductase</fullName>
    </submittedName>
</protein>
<proteinExistence type="predicted"/>
<dbReference type="InterPro" id="IPR050268">
    <property type="entry name" value="NADH-dep_flavin_reductase"/>
</dbReference>
<dbReference type="SUPFAM" id="SSF50475">
    <property type="entry name" value="FMN-binding split barrel"/>
    <property type="match status" value="1"/>
</dbReference>
<feature type="domain" description="Flavin reductase like" evidence="2">
    <location>
        <begin position="11"/>
        <end position="158"/>
    </location>
</feature>
<keyword evidence="4" id="KW-1185">Reference proteome</keyword>
<evidence type="ECO:0000313" key="4">
    <source>
        <dbReference type="Proteomes" id="UP001285263"/>
    </source>
</evidence>
<organism evidence="3 4">
    <name type="scientific">Roseateles agri</name>
    <dbReference type="NCBI Taxonomy" id="3098619"/>
    <lineage>
        <taxon>Bacteria</taxon>
        <taxon>Pseudomonadati</taxon>
        <taxon>Pseudomonadota</taxon>
        <taxon>Betaproteobacteria</taxon>
        <taxon>Burkholderiales</taxon>
        <taxon>Sphaerotilaceae</taxon>
        <taxon>Roseateles</taxon>
    </lineage>
</organism>
<dbReference type="Pfam" id="PF01613">
    <property type="entry name" value="Flavin_Reduct"/>
    <property type="match status" value="1"/>
</dbReference>
<dbReference type="PANTHER" id="PTHR30466:SF1">
    <property type="entry name" value="FMN REDUCTASE (NADH) RUTF"/>
    <property type="match status" value="1"/>
</dbReference>
<dbReference type="Gene3D" id="2.30.110.10">
    <property type="entry name" value="Electron Transport, Fmn-binding Protein, Chain A"/>
    <property type="match status" value="1"/>
</dbReference>
<evidence type="ECO:0000313" key="3">
    <source>
        <dbReference type="EMBL" id="MDY0745247.1"/>
    </source>
</evidence>
<dbReference type="PANTHER" id="PTHR30466">
    <property type="entry name" value="FLAVIN REDUCTASE"/>
    <property type="match status" value="1"/>
</dbReference>
<evidence type="ECO:0000256" key="1">
    <source>
        <dbReference type="ARBA" id="ARBA00023002"/>
    </source>
</evidence>
<dbReference type="InterPro" id="IPR002563">
    <property type="entry name" value="Flavin_Rdtase-like_dom"/>
</dbReference>
<gene>
    <name evidence="3" type="ORF">SNE35_12065</name>
</gene>
<dbReference type="Proteomes" id="UP001285263">
    <property type="component" value="Unassembled WGS sequence"/>
</dbReference>
<reference evidence="3 4" key="1">
    <citation type="submission" date="2023-11" db="EMBL/GenBank/DDBJ databases">
        <title>Paucibacter sp. nov., isolated from fresh soil in Korea.</title>
        <authorList>
            <person name="Le N.T.T."/>
        </authorList>
    </citation>
    <scope>NUCLEOTIDE SEQUENCE [LARGE SCALE GENOMIC DNA]</scope>
    <source>
        <strain evidence="3 4">R3-3</strain>
    </source>
</reference>
<name>A0ABU5DG40_9BURK</name>